<reference evidence="1 2" key="1">
    <citation type="submission" date="2015-12" db="EMBL/GenBank/DDBJ databases">
        <authorList>
            <person name="Shamseldin A."/>
            <person name="Moawad H."/>
            <person name="Abd El-Rahim W.M."/>
            <person name="Sadowsky M.J."/>
        </authorList>
    </citation>
    <scope>NUCLEOTIDE SEQUENCE [LARGE SCALE GENOMIC DNA]</scope>
    <source>
        <strain evidence="1 2">WF1</strain>
    </source>
</reference>
<dbReference type="AlphaFoldDB" id="A0A1V8M7W9"/>
<name>A0A1V8M7W9_9GAMM</name>
<organism evidence="1 2">
    <name type="scientific">Methyloprofundus sedimenti</name>
    <dbReference type="NCBI Taxonomy" id="1420851"/>
    <lineage>
        <taxon>Bacteria</taxon>
        <taxon>Pseudomonadati</taxon>
        <taxon>Pseudomonadota</taxon>
        <taxon>Gammaproteobacteria</taxon>
        <taxon>Methylococcales</taxon>
        <taxon>Methylococcaceae</taxon>
        <taxon>Methyloprofundus</taxon>
    </lineage>
</organism>
<protein>
    <submittedName>
        <fullName evidence="1">Uncharacterized protein</fullName>
    </submittedName>
</protein>
<sequence>MTYIGGSCEDGLRDLLYFFQHSTKLKTSISILTKGYNTALKIIINCKILHIRHKGPGNA</sequence>
<evidence type="ECO:0000313" key="1">
    <source>
        <dbReference type="EMBL" id="OQK17606.1"/>
    </source>
</evidence>
<comment type="caution">
    <text evidence="1">The sequence shown here is derived from an EMBL/GenBank/DDBJ whole genome shotgun (WGS) entry which is preliminary data.</text>
</comment>
<proteinExistence type="predicted"/>
<evidence type="ECO:0000313" key="2">
    <source>
        <dbReference type="Proteomes" id="UP000191980"/>
    </source>
</evidence>
<dbReference type="STRING" id="1420851.AU255_06985"/>
<accession>A0A1V8M7W9</accession>
<dbReference type="Proteomes" id="UP000191980">
    <property type="component" value="Unassembled WGS sequence"/>
</dbReference>
<gene>
    <name evidence="1" type="ORF">AU255_06985</name>
</gene>
<keyword evidence="2" id="KW-1185">Reference proteome</keyword>
<dbReference type="EMBL" id="LPUF01000001">
    <property type="protein sequence ID" value="OQK17606.1"/>
    <property type="molecule type" value="Genomic_DNA"/>
</dbReference>